<accession>A0A1M7YG70</accession>
<keyword evidence="1" id="KW-0472">Membrane</keyword>
<feature type="transmembrane region" description="Helical" evidence="1">
    <location>
        <begin position="20"/>
        <end position="37"/>
    </location>
</feature>
<organism evidence="2 3">
    <name type="scientific">Desulfopila aestuarii DSM 18488</name>
    <dbReference type="NCBI Taxonomy" id="1121416"/>
    <lineage>
        <taxon>Bacteria</taxon>
        <taxon>Pseudomonadati</taxon>
        <taxon>Thermodesulfobacteriota</taxon>
        <taxon>Desulfobulbia</taxon>
        <taxon>Desulfobulbales</taxon>
        <taxon>Desulfocapsaceae</taxon>
        <taxon>Desulfopila</taxon>
    </lineage>
</organism>
<protein>
    <submittedName>
        <fullName evidence="2">Uncharacterized protein</fullName>
    </submittedName>
</protein>
<evidence type="ECO:0000313" key="2">
    <source>
        <dbReference type="EMBL" id="SHO51581.1"/>
    </source>
</evidence>
<sequence>MTWSIRFLPGFSATLQMKQLHADAYQACLFILYYLHIKMLYTMRKYNCLLSNLTLSILG</sequence>
<evidence type="ECO:0000313" key="3">
    <source>
        <dbReference type="Proteomes" id="UP000184603"/>
    </source>
</evidence>
<keyword evidence="3" id="KW-1185">Reference proteome</keyword>
<dbReference type="Proteomes" id="UP000184603">
    <property type="component" value="Unassembled WGS sequence"/>
</dbReference>
<dbReference type="AlphaFoldDB" id="A0A1M7YG70"/>
<keyword evidence="1" id="KW-0812">Transmembrane</keyword>
<reference evidence="2 3" key="1">
    <citation type="submission" date="2016-12" db="EMBL/GenBank/DDBJ databases">
        <authorList>
            <person name="Song W.-J."/>
            <person name="Kurnit D.M."/>
        </authorList>
    </citation>
    <scope>NUCLEOTIDE SEQUENCE [LARGE SCALE GENOMIC DNA]</scope>
    <source>
        <strain evidence="2 3">DSM 18488</strain>
    </source>
</reference>
<proteinExistence type="predicted"/>
<dbReference type="STRING" id="1121416.SAMN02745220_04076"/>
<name>A0A1M7YG70_9BACT</name>
<keyword evidence="1" id="KW-1133">Transmembrane helix</keyword>
<evidence type="ECO:0000256" key="1">
    <source>
        <dbReference type="SAM" id="Phobius"/>
    </source>
</evidence>
<gene>
    <name evidence="2" type="ORF">SAMN02745220_04076</name>
</gene>
<dbReference type="EMBL" id="FRFE01000026">
    <property type="protein sequence ID" value="SHO51581.1"/>
    <property type="molecule type" value="Genomic_DNA"/>
</dbReference>